<name>A0ABV9RIB5_9PSEU</name>
<dbReference type="RefSeq" id="WP_274189803.1">
    <property type="nucleotide sequence ID" value="NZ_BAABHN010000013.1"/>
</dbReference>
<dbReference type="PANTHER" id="PTHR46438">
    <property type="entry name" value="ALPHA/BETA-HYDROLASES SUPERFAMILY PROTEIN"/>
    <property type="match status" value="1"/>
</dbReference>
<keyword evidence="3" id="KW-1185">Reference proteome</keyword>
<evidence type="ECO:0000313" key="3">
    <source>
        <dbReference type="Proteomes" id="UP001595909"/>
    </source>
</evidence>
<dbReference type="PANTHER" id="PTHR46438:SF11">
    <property type="entry name" value="LIPASE-RELATED"/>
    <property type="match status" value="1"/>
</dbReference>
<comment type="caution">
    <text evidence="2">The sequence shown here is derived from an EMBL/GenBank/DDBJ whole genome shotgun (WGS) entry which is preliminary data.</text>
</comment>
<sequence>MAGHVVVGEDVEPSYRGGSGPPLVLLHGASMSWRAWRPVLDELERHHEVFAPTMTGHRGGVPWVDGTPVRVEAIVDAVGAQLDEAGIATAHVAGNSLGGWVALELARRGRAETCTAFSPAGAWRRPFDLRRLIWTFRLGLVLGRPRGLRRLAAHPGARRVLLNRVMEHGERVPEQDVEGFFEDLAGCVVIDELLSGARAGDGLPAFPELPCPVRVAWSERDHILPWRDYGVPMQVALPGADFVRLPRCGHVPMWDDPELVVRSLLQVTQARVTSPETVEV</sequence>
<dbReference type="Proteomes" id="UP001595909">
    <property type="component" value="Unassembled WGS sequence"/>
</dbReference>
<accession>A0ABV9RIB5</accession>
<feature type="domain" description="AB hydrolase-1" evidence="1">
    <location>
        <begin position="23"/>
        <end position="262"/>
    </location>
</feature>
<dbReference type="EMBL" id="JBHSIM010000013">
    <property type="protein sequence ID" value="MFC4832070.1"/>
    <property type="molecule type" value="Genomic_DNA"/>
</dbReference>
<keyword evidence="2" id="KW-0378">Hydrolase</keyword>
<evidence type="ECO:0000259" key="1">
    <source>
        <dbReference type="Pfam" id="PF12697"/>
    </source>
</evidence>
<dbReference type="SUPFAM" id="SSF53474">
    <property type="entry name" value="alpha/beta-Hydrolases"/>
    <property type="match status" value="1"/>
</dbReference>
<dbReference type="InterPro" id="IPR000073">
    <property type="entry name" value="AB_hydrolase_1"/>
</dbReference>
<reference evidence="3" key="1">
    <citation type="journal article" date="2019" name="Int. J. Syst. Evol. Microbiol.">
        <title>The Global Catalogue of Microorganisms (GCM) 10K type strain sequencing project: providing services to taxonomists for standard genome sequencing and annotation.</title>
        <authorList>
            <consortium name="The Broad Institute Genomics Platform"/>
            <consortium name="The Broad Institute Genome Sequencing Center for Infectious Disease"/>
            <person name="Wu L."/>
            <person name="Ma J."/>
        </authorList>
    </citation>
    <scope>NUCLEOTIDE SEQUENCE [LARGE SCALE GENOMIC DNA]</scope>
    <source>
        <strain evidence="3">CCUG 50347</strain>
    </source>
</reference>
<dbReference type="Pfam" id="PF12697">
    <property type="entry name" value="Abhydrolase_6"/>
    <property type="match status" value="1"/>
</dbReference>
<evidence type="ECO:0000313" key="2">
    <source>
        <dbReference type="EMBL" id="MFC4832070.1"/>
    </source>
</evidence>
<dbReference type="InterPro" id="IPR029058">
    <property type="entry name" value="AB_hydrolase_fold"/>
</dbReference>
<dbReference type="Gene3D" id="3.40.50.1820">
    <property type="entry name" value="alpha/beta hydrolase"/>
    <property type="match status" value="1"/>
</dbReference>
<gene>
    <name evidence="2" type="ORF">ACFPEL_06575</name>
</gene>
<protein>
    <submittedName>
        <fullName evidence="2">Alpha/beta fold hydrolase</fullName>
    </submittedName>
</protein>
<organism evidence="2 3">
    <name type="scientific">Actinomycetospora chibensis</name>
    <dbReference type="NCBI Taxonomy" id="663606"/>
    <lineage>
        <taxon>Bacteria</taxon>
        <taxon>Bacillati</taxon>
        <taxon>Actinomycetota</taxon>
        <taxon>Actinomycetes</taxon>
        <taxon>Pseudonocardiales</taxon>
        <taxon>Pseudonocardiaceae</taxon>
        <taxon>Actinomycetospora</taxon>
    </lineage>
</organism>
<dbReference type="GO" id="GO:0016787">
    <property type="term" value="F:hydrolase activity"/>
    <property type="evidence" value="ECO:0007669"/>
    <property type="project" value="UniProtKB-KW"/>
</dbReference>
<proteinExistence type="predicted"/>